<dbReference type="SUPFAM" id="SSF110324">
    <property type="entry name" value="Ribosomal L27 protein-like"/>
    <property type="match status" value="1"/>
</dbReference>
<evidence type="ECO:0000313" key="6">
    <source>
        <dbReference type="EMBL" id="PKZ28803.1"/>
    </source>
</evidence>
<dbReference type="Gene3D" id="2.40.50.100">
    <property type="match status" value="1"/>
</dbReference>
<protein>
    <recommendedName>
        <fullName evidence="4 5">Large ribosomal subunit protein bL27</fullName>
    </recommendedName>
</protein>
<evidence type="ECO:0000313" key="7">
    <source>
        <dbReference type="Proteomes" id="UP000234639"/>
    </source>
</evidence>
<dbReference type="Proteomes" id="UP000234639">
    <property type="component" value="Unassembled WGS sequence"/>
</dbReference>
<evidence type="ECO:0000256" key="4">
    <source>
        <dbReference type="ARBA" id="ARBA00035175"/>
    </source>
</evidence>
<evidence type="ECO:0000256" key="5">
    <source>
        <dbReference type="HAMAP-Rule" id="MF_00539"/>
    </source>
</evidence>
<dbReference type="PANTHER" id="PTHR15893">
    <property type="entry name" value="RIBOSOMAL PROTEIN L27"/>
    <property type="match status" value="1"/>
</dbReference>
<dbReference type="PANTHER" id="PTHR15893:SF0">
    <property type="entry name" value="LARGE RIBOSOMAL SUBUNIT PROTEIN BL27M"/>
    <property type="match status" value="1"/>
</dbReference>
<dbReference type="GO" id="GO:0022625">
    <property type="term" value="C:cytosolic large ribosomal subunit"/>
    <property type="evidence" value="ECO:0007669"/>
    <property type="project" value="TreeGrafter"/>
</dbReference>
<gene>
    <name evidence="5" type="primary">rpmA</name>
    <name evidence="6" type="ORF">CYJ41_06780</name>
</gene>
<dbReference type="InterPro" id="IPR001684">
    <property type="entry name" value="Ribosomal_bL27"/>
</dbReference>
<dbReference type="FunFam" id="2.40.50.100:FF:000004">
    <property type="entry name" value="50S ribosomal protein L27"/>
    <property type="match status" value="1"/>
</dbReference>
<comment type="similarity">
    <text evidence="1 5">Belongs to the bacterial ribosomal protein bL27 family.</text>
</comment>
<evidence type="ECO:0000256" key="3">
    <source>
        <dbReference type="ARBA" id="ARBA00023274"/>
    </source>
</evidence>
<accession>A0A2I1N8T7</accession>
<dbReference type="RefSeq" id="WP_101637504.1">
    <property type="nucleotide sequence ID" value="NZ_JAPXGV010000004.1"/>
</dbReference>
<keyword evidence="3 5" id="KW-0687">Ribonucleoprotein</keyword>
<dbReference type="GO" id="GO:0003735">
    <property type="term" value="F:structural constituent of ribosome"/>
    <property type="evidence" value="ECO:0007669"/>
    <property type="project" value="InterPro"/>
</dbReference>
<evidence type="ECO:0000256" key="1">
    <source>
        <dbReference type="ARBA" id="ARBA00010797"/>
    </source>
</evidence>
<evidence type="ECO:0000256" key="2">
    <source>
        <dbReference type="ARBA" id="ARBA00022980"/>
    </source>
</evidence>
<dbReference type="PROSITE" id="PS00831">
    <property type="entry name" value="RIBOSOMAL_L27"/>
    <property type="match status" value="1"/>
</dbReference>
<organism evidence="6 7">
    <name type="scientific">Campylobacter ureolyticus</name>
    <dbReference type="NCBI Taxonomy" id="827"/>
    <lineage>
        <taxon>Bacteria</taxon>
        <taxon>Pseudomonadati</taxon>
        <taxon>Campylobacterota</taxon>
        <taxon>Epsilonproteobacteria</taxon>
        <taxon>Campylobacterales</taxon>
        <taxon>Campylobacteraceae</taxon>
        <taxon>Campylobacter</taxon>
    </lineage>
</organism>
<dbReference type="HAMAP" id="MF_00539">
    <property type="entry name" value="Ribosomal_bL27"/>
    <property type="match status" value="1"/>
</dbReference>
<reference evidence="6 7" key="1">
    <citation type="submission" date="2017-12" db="EMBL/GenBank/DDBJ databases">
        <title>Phylogenetic diversity of female urinary microbiome.</title>
        <authorList>
            <person name="Thomas-White K."/>
            <person name="Wolfe A.J."/>
        </authorList>
    </citation>
    <scope>NUCLEOTIDE SEQUENCE [LARGE SCALE GENOMIC DNA]</scope>
    <source>
        <strain evidence="6 7">UMB0112</strain>
    </source>
</reference>
<name>A0A2I1N8T7_9BACT</name>
<dbReference type="PRINTS" id="PR00063">
    <property type="entry name" value="RIBOSOMALL27"/>
</dbReference>
<keyword evidence="2 5" id="KW-0689">Ribosomal protein</keyword>
<dbReference type="InterPro" id="IPR018261">
    <property type="entry name" value="Ribosomal_bL27_CS"/>
</dbReference>
<proteinExistence type="inferred from homology"/>
<dbReference type="EMBL" id="PKHU01000006">
    <property type="protein sequence ID" value="PKZ28803.1"/>
    <property type="molecule type" value="Genomic_DNA"/>
</dbReference>
<comment type="caution">
    <text evidence="6">The sequence shown here is derived from an EMBL/GenBank/DDBJ whole genome shotgun (WGS) entry which is preliminary data.</text>
</comment>
<sequence>MAHKKGQGSTQNNRDSIGRRLGVKKFGGEFVRAGNIIVRQRGTATHAGNNVGLGRDYTLFALTDGFVKFERFDKTRKQVSVYPAE</sequence>
<dbReference type="Pfam" id="PF01016">
    <property type="entry name" value="Ribosomal_L27"/>
    <property type="match status" value="1"/>
</dbReference>
<dbReference type="GO" id="GO:0006412">
    <property type="term" value="P:translation"/>
    <property type="evidence" value="ECO:0007669"/>
    <property type="project" value="UniProtKB-UniRule"/>
</dbReference>
<dbReference type="AlphaFoldDB" id="A0A2I1N8T7"/>
<dbReference type="NCBIfam" id="TIGR00062">
    <property type="entry name" value="L27"/>
    <property type="match status" value="1"/>
</dbReference>